<dbReference type="AlphaFoldDB" id="A0A812Q5A4"/>
<gene>
    <name evidence="3" type="primary">esiB</name>
    <name evidence="3" type="ORF">SNAT2548_LOCUS20659</name>
</gene>
<dbReference type="InterPro" id="IPR006597">
    <property type="entry name" value="Sel1-like"/>
</dbReference>
<comment type="similarity">
    <text evidence="1">Belongs to the sel-1 family.</text>
</comment>
<evidence type="ECO:0000313" key="3">
    <source>
        <dbReference type="EMBL" id="CAE7378316.1"/>
    </source>
</evidence>
<evidence type="ECO:0000256" key="2">
    <source>
        <dbReference type="SAM" id="MobiDB-lite"/>
    </source>
</evidence>
<evidence type="ECO:0000313" key="4">
    <source>
        <dbReference type="Proteomes" id="UP000604046"/>
    </source>
</evidence>
<feature type="region of interest" description="Disordered" evidence="2">
    <location>
        <begin position="1"/>
        <end position="28"/>
    </location>
</feature>
<dbReference type="Proteomes" id="UP000604046">
    <property type="component" value="Unassembled WGS sequence"/>
</dbReference>
<dbReference type="InterPro" id="IPR036361">
    <property type="entry name" value="SAP_dom_sf"/>
</dbReference>
<dbReference type="SMART" id="SM00671">
    <property type="entry name" value="SEL1"/>
    <property type="match status" value="5"/>
</dbReference>
<dbReference type="PANTHER" id="PTHR11102">
    <property type="entry name" value="SEL-1-LIKE PROTEIN"/>
    <property type="match status" value="1"/>
</dbReference>
<proteinExistence type="inferred from homology"/>
<dbReference type="PANTHER" id="PTHR11102:SF160">
    <property type="entry name" value="ERAD-ASSOCIATED E3 UBIQUITIN-PROTEIN LIGASE COMPONENT HRD3"/>
    <property type="match status" value="1"/>
</dbReference>
<keyword evidence="4" id="KW-1185">Reference proteome</keyword>
<dbReference type="Pfam" id="PF08238">
    <property type="entry name" value="Sel1"/>
    <property type="match status" value="5"/>
</dbReference>
<organism evidence="3 4">
    <name type="scientific">Symbiodinium natans</name>
    <dbReference type="NCBI Taxonomy" id="878477"/>
    <lineage>
        <taxon>Eukaryota</taxon>
        <taxon>Sar</taxon>
        <taxon>Alveolata</taxon>
        <taxon>Dinophyceae</taxon>
        <taxon>Suessiales</taxon>
        <taxon>Symbiodiniaceae</taxon>
        <taxon>Symbiodinium</taxon>
    </lineage>
</organism>
<dbReference type="Gene3D" id="1.25.40.10">
    <property type="entry name" value="Tetratricopeptide repeat domain"/>
    <property type="match status" value="2"/>
</dbReference>
<sequence length="654" mass="71430">MMASTAGKGNFGYRAGAEGEREGSGPAGSWPAIDQLVAAVPVRPYIFAQPPRSVAAGGRYGALEYRGSVPKPYMHGQHASFSVFKGVLTDNEVAQLLSTCSQVLSEEIRSGRGREPDPVDGHPSFAVKLADNGMFSEMQTSSPALRPLVETVLVPMVRQQYGCPTAALSSALFRRFVPEERRFIAPHHEHGAFAMVVISLQEPSACTGGLFVQGSGKAFLDRRFVQLERGDLCMFQYDLHHGTDVQDGFRYEFVLHFKDSAEAALDGTCPWYRTQVEINDPSAIYGWALSLASGKDFRRAKALLDKAGDADHPEALFTAAEWCWEPPPGSGLQESASTALSLWRRASEIGHGRSQSRYGGLLLQGVPGRVQQDVFEGKRLLRLAFEQDEVDAGFLLGQALLQEGDRDGATKMLAACMKGHPRACFQVAEMYREGQHKFPKDLQQSLVYTKWAAHQGDAQALSNLGHLLVNGMGVVKDEAKAVRLFRHAAKRGAAEGMLNYGLALLRGSGGVKVDYQEALKWAQKSAALGHSLAHQQLSTFFNAAKNPNPPARCVPSSMEELQTLGVRDLRDLLRSEGIDFSDCVEKSDLVARAALHLPGVAEPWDAAPEHMLLLEPKRPTKEDILRQRAQANAQPVGRTSQNVDCFLVSLRVLV</sequence>
<dbReference type="EMBL" id="CAJNDS010002217">
    <property type="protein sequence ID" value="CAE7378316.1"/>
    <property type="molecule type" value="Genomic_DNA"/>
</dbReference>
<accession>A0A812Q5A4</accession>
<dbReference type="InterPro" id="IPR050767">
    <property type="entry name" value="Sel1_AlgK"/>
</dbReference>
<reference evidence="3" key="1">
    <citation type="submission" date="2021-02" db="EMBL/GenBank/DDBJ databases">
        <authorList>
            <person name="Dougan E. K."/>
            <person name="Rhodes N."/>
            <person name="Thang M."/>
            <person name="Chan C."/>
        </authorList>
    </citation>
    <scope>NUCLEOTIDE SEQUENCE</scope>
</reference>
<dbReference type="InterPro" id="IPR011990">
    <property type="entry name" value="TPR-like_helical_dom_sf"/>
</dbReference>
<dbReference type="SUPFAM" id="SSF81901">
    <property type="entry name" value="HCP-like"/>
    <property type="match status" value="2"/>
</dbReference>
<protein>
    <submittedName>
        <fullName evidence="3">EsiB protein</fullName>
    </submittedName>
</protein>
<dbReference type="OrthoDB" id="272077at2759"/>
<name>A0A812Q5A4_9DINO</name>
<comment type="caution">
    <text evidence="3">The sequence shown here is derived from an EMBL/GenBank/DDBJ whole genome shotgun (WGS) entry which is preliminary data.</text>
</comment>
<dbReference type="SUPFAM" id="SSF68906">
    <property type="entry name" value="SAP domain"/>
    <property type="match status" value="1"/>
</dbReference>
<evidence type="ECO:0000256" key="1">
    <source>
        <dbReference type="ARBA" id="ARBA00038101"/>
    </source>
</evidence>